<dbReference type="Pfam" id="PF13813">
    <property type="entry name" value="MBOAT_2"/>
    <property type="match status" value="1"/>
</dbReference>
<evidence type="ECO:0000256" key="6">
    <source>
        <dbReference type="ARBA" id="ARBA00022989"/>
    </source>
</evidence>
<dbReference type="GO" id="GO:0008374">
    <property type="term" value="F:O-acyltransferase activity"/>
    <property type="evidence" value="ECO:0007669"/>
    <property type="project" value="InterPro"/>
</dbReference>
<feature type="transmembrane region" description="Helical" evidence="8">
    <location>
        <begin position="343"/>
        <end position="361"/>
    </location>
</feature>
<keyword evidence="7 8" id="KW-0472">Membrane</keyword>
<dbReference type="InterPro" id="IPR044851">
    <property type="entry name" value="Wax_synthase"/>
</dbReference>
<reference evidence="10" key="1">
    <citation type="submission" date="2021-06" db="EMBL/GenBank/DDBJ databases">
        <title>Comparative genomics, transcriptomics and evolutionary studies reveal genomic signatures of adaptation to plant cell wall in hemibiotrophic fungi.</title>
        <authorList>
            <consortium name="DOE Joint Genome Institute"/>
            <person name="Baroncelli R."/>
            <person name="Diaz J.F."/>
            <person name="Benocci T."/>
            <person name="Peng M."/>
            <person name="Battaglia E."/>
            <person name="Haridas S."/>
            <person name="Andreopoulos W."/>
            <person name="Labutti K."/>
            <person name="Pangilinan J."/>
            <person name="Floch G.L."/>
            <person name="Makela M.R."/>
            <person name="Henrissat B."/>
            <person name="Grigoriev I.V."/>
            <person name="Crouch J.A."/>
            <person name="De Vries R.P."/>
            <person name="Sukno S.A."/>
            <person name="Thon M.R."/>
        </authorList>
    </citation>
    <scope>NUCLEOTIDE SEQUENCE</scope>
    <source>
        <strain evidence="10">CBS 102054</strain>
    </source>
</reference>
<feature type="transmembrane region" description="Helical" evidence="8">
    <location>
        <begin position="183"/>
        <end position="204"/>
    </location>
</feature>
<dbReference type="AlphaFoldDB" id="A0AAI9ZEN9"/>
<feature type="domain" description="Wax synthase" evidence="9">
    <location>
        <begin position="223"/>
        <end position="310"/>
    </location>
</feature>
<dbReference type="GO" id="GO:0016020">
    <property type="term" value="C:membrane"/>
    <property type="evidence" value="ECO:0007669"/>
    <property type="project" value="UniProtKB-SubCell"/>
</dbReference>
<accession>A0AAI9ZEN9</accession>
<evidence type="ECO:0000259" key="9">
    <source>
        <dbReference type="Pfam" id="PF13813"/>
    </source>
</evidence>
<dbReference type="PANTHER" id="PTHR31595:SF57">
    <property type="entry name" value="OS04G0481900 PROTEIN"/>
    <property type="match status" value="1"/>
</dbReference>
<proteinExistence type="inferred from homology"/>
<dbReference type="EMBL" id="JAHMHQ010000031">
    <property type="protein sequence ID" value="KAK1623164.1"/>
    <property type="molecule type" value="Genomic_DNA"/>
</dbReference>
<evidence type="ECO:0000313" key="11">
    <source>
        <dbReference type="Proteomes" id="UP001243989"/>
    </source>
</evidence>
<comment type="caution">
    <text evidence="10">The sequence shown here is derived from an EMBL/GenBank/DDBJ whole genome shotgun (WGS) entry which is preliminary data.</text>
</comment>
<evidence type="ECO:0000256" key="3">
    <source>
        <dbReference type="ARBA" id="ARBA00007282"/>
    </source>
</evidence>
<feature type="transmembrane region" description="Helical" evidence="8">
    <location>
        <begin position="6"/>
        <end position="27"/>
    </location>
</feature>
<evidence type="ECO:0000256" key="5">
    <source>
        <dbReference type="ARBA" id="ARBA00022692"/>
    </source>
</evidence>
<feature type="transmembrane region" description="Helical" evidence="8">
    <location>
        <begin position="141"/>
        <end position="163"/>
    </location>
</feature>
<organism evidence="10 11">
    <name type="scientific">Colletotrichum phormii</name>
    <dbReference type="NCBI Taxonomy" id="359342"/>
    <lineage>
        <taxon>Eukaryota</taxon>
        <taxon>Fungi</taxon>
        <taxon>Dikarya</taxon>
        <taxon>Ascomycota</taxon>
        <taxon>Pezizomycotina</taxon>
        <taxon>Sordariomycetes</taxon>
        <taxon>Hypocreomycetidae</taxon>
        <taxon>Glomerellales</taxon>
        <taxon>Glomerellaceae</taxon>
        <taxon>Colletotrichum</taxon>
        <taxon>Colletotrichum acutatum species complex</taxon>
    </lineage>
</organism>
<evidence type="ECO:0000256" key="7">
    <source>
        <dbReference type="ARBA" id="ARBA00023136"/>
    </source>
</evidence>
<protein>
    <submittedName>
        <fullName evidence="10">Membrane bound O-acyl transferase family-domain-containing protein</fullName>
    </submittedName>
</protein>
<name>A0AAI9ZEN9_9PEZI</name>
<dbReference type="GO" id="GO:0006629">
    <property type="term" value="P:lipid metabolic process"/>
    <property type="evidence" value="ECO:0007669"/>
    <property type="project" value="InterPro"/>
</dbReference>
<keyword evidence="5 8" id="KW-0812">Transmembrane</keyword>
<comment type="subcellular location">
    <subcellularLocation>
        <location evidence="1">Membrane</location>
        <topology evidence="1">Multi-pass membrane protein</topology>
    </subcellularLocation>
</comment>
<dbReference type="InterPro" id="IPR032805">
    <property type="entry name" value="Wax_synthase_dom"/>
</dbReference>
<dbReference type="GeneID" id="85471839"/>
<evidence type="ECO:0000256" key="1">
    <source>
        <dbReference type="ARBA" id="ARBA00004141"/>
    </source>
</evidence>
<comment type="pathway">
    <text evidence="2">Secondary metabolite biosynthesis.</text>
</comment>
<dbReference type="RefSeq" id="XP_060439159.1">
    <property type="nucleotide sequence ID" value="XM_060586977.1"/>
</dbReference>
<keyword evidence="6 8" id="KW-1133">Transmembrane helix</keyword>
<dbReference type="Proteomes" id="UP001243989">
    <property type="component" value="Unassembled WGS sequence"/>
</dbReference>
<sequence length="396" mass="44189">MWLHGELLALVLLQVAFLIIFTGAILFSTRGQKTARMISVAVLAAITHGAQSQCLGILSNPHWRAIATPLCWIQFLSASQLTLSASTFELNFRQPFPGHWSRACLVLPMLWNLRRVGTPLLAKNTPPSPKQSRLRFISERLLTTTLAYLTLDLIVSSPAPSVAMVGHPKQTLWNFHALSREDFVFRMIATATFWISVALLLLIINNCAAILGVICGCYSPGDCPPLFGSFVDVKSIRQFWGAAWHQCLRVTLTTHANILVDLVFRITGETALSKYTRLWCAFMISALIHHSSDIAMGIDQTEAGSALFFSLQALGIMLEDGFQAFVYRFPLKRKGQRWNKARLFGRLWVISFLVWSTPTWSYPQQRLGVDAAMLLPVRITPILVHAIARLFPAISA</sequence>
<evidence type="ECO:0000256" key="4">
    <source>
        <dbReference type="ARBA" id="ARBA00022679"/>
    </source>
</evidence>
<evidence type="ECO:0000256" key="2">
    <source>
        <dbReference type="ARBA" id="ARBA00005179"/>
    </source>
</evidence>
<keyword evidence="4 10" id="KW-0808">Transferase</keyword>
<keyword evidence="11" id="KW-1185">Reference proteome</keyword>
<evidence type="ECO:0000313" key="10">
    <source>
        <dbReference type="EMBL" id="KAK1623164.1"/>
    </source>
</evidence>
<evidence type="ECO:0000256" key="8">
    <source>
        <dbReference type="SAM" id="Phobius"/>
    </source>
</evidence>
<gene>
    <name evidence="10" type="ORF">BDP81DRAFT_385286</name>
</gene>
<dbReference type="PANTHER" id="PTHR31595">
    <property type="entry name" value="LONG-CHAIN-ALCOHOL O-FATTY-ACYLTRANSFERASE 3-RELATED"/>
    <property type="match status" value="1"/>
</dbReference>
<comment type="similarity">
    <text evidence="3">Belongs to the wax synthase family.</text>
</comment>